<dbReference type="InterPro" id="IPR050563">
    <property type="entry name" value="4-hydroxybenzoyl-CoA_TE"/>
</dbReference>
<dbReference type="InterPro" id="IPR014166">
    <property type="entry name" value="Tol-Pal_acyl-CoA_thioesterase"/>
</dbReference>
<dbReference type="SUPFAM" id="SSF54637">
    <property type="entry name" value="Thioesterase/thiol ester dehydrase-isomerase"/>
    <property type="match status" value="1"/>
</dbReference>
<organism evidence="3 4">
    <name type="scientific">Thiocapsa roseopersicina</name>
    <dbReference type="NCBI Taxonomy" id="1058"/>
    <lineage>
        <taxon>Bacteria</taxon>
        <taxon>Pseudomonadati</taxon>
        <taxon>Pseudomonadota</taxon>
        <taxon>Gammaproteobacteria</taxon>
        <taxon>Chromatiales</taxon>
        <taxon>Chromatiaceae</taxon>
        <taxon>Thiocapsa</taxon>
    </lineage>
</organism>
<comment type="similarity">
    <text evidence="1">Belongs to the 4-hydroxybenzoyl-CoA thioesterase family.</text>
</comment>
<accession>A0A1H2QIK3</accession>
<evidence type="ECO:0000313" key="3">
    <source>
        <dbReference type="EMBL" id="SDW06992.1"/>
    </source>
</evidence>
<reference evidence="4" key="1">
    <citation type="submission" date="2016-10" db="EMBL/GenBank/DDBJ databases">
        <authorList>
            <person name="Varghese N."/>
            <person name="Submissions S."/>
        </authorList>
    </citation>
    <scope>NUCLEOTIDE SEQUENCE [LARGE SCALE GENOMIC DNA]</scope>
    <source>
        <strain evidence="4">DSM 217</strain>
    </source>
</reference>
<dbReference type="NCBIfam" id="TIGR02799">
    <property type="entry name" value="thio_ybgC"/>
    <property type="match status" value="1"/>
</dbReference>
<name>A0A1H2QIK3_THIRO</name>
<dbReference type="FunFam" id="3.10.129.10:FF:000004">
    <property type="entry name" value="Tol-pal system-associated acyl-CoA thioesterase"/>
    <property type="match status" value="1"/>
</dbReference>
<dbReference type="Pfam" id="PF13279">
    <property type="entry name" value="4HBT_2"/>
    <property type="match status" value="1"/>
</dbReference>
<evidence type="ECO:0000313" key="4">
    <source>
        <dbReference type="Proteomes" id="UP000198816"/>
    </source>
</evidence>
<dbReference type="CDD" id="cd00586">
    <property type="entry name" value="4HBT"/>
    <property type="match status" value="1"/>
</dbReference>
<dbReference type="STRING" id="1058.SAMN05421783_101291"/>
<dbReference type="InterPro" id="IPR006684">
    <property type="entry name" value="YbgC/YbaW"/>
</dbReference>
<dbReference type="PIRSF" id="PIRSF003230">
    <property type="entry name" value="YbgC"/>
    <property type="match status" value="1"/>
</dbReference>
<sequence length="152" mass="16964">MPTASDPRLSTFTWPVRVYYEDTDAGGVVFYANYLKFMERARTEWLRAVGYEQDVLRERRGILFAVRRVTIDYLAPARLDDCLSVTSRLVRAGGASLEFDQQVMRDSDASCCCRGAVKIACLHADTLRPARLPGDLLSELLPFASGPAEPLS</sequence>
<dbReference type="InterPro" id="IPR029069">
    <property type="entry name" value="HotDog_dom_sf"/>
</dbReference>
<dbReference type="Gene3D" id="3.10.129.10">
    <property type="entry name" value="Hotdog Thioesterase"/>
    <property type="match status" value="1"/>
</dbReference>
<dbReference type="Proteomes" id="UP000198816">
    <property type="component" value="Unassembled WGS sequence"/>
</dbReference>
<dbReference type="PANTHER" id="PTHR31793">
    <property type="entry name" value="4-HYDROXYBENZOYL-COA THIOESTERASE FAMILY MEMBER"/>
    <property type="match status" value="1"/>
</dbReference>
<keyword evidence="4" id="KW-1185">Reference proteome</keyword>
<keyword evidence="2 3" id="KW-0378">Hydrolase</keyword>
<dbReference type="GO" id="GO:0047617">
    <property type="term" value="F:fatty acyl-CoA hydrolase activity"/>
    <property type="evidence" value="ECO:0007669"/>
    <property type="project" value="TreeGrafter"/>
</dbReference>
<evidence type="ECO:0000256" key="2">
    <source>
        <dbReference type="ARBA" id="ARBA00022801"/>
    </source>
</evidence>
<protein>
    <submittedName>
        <fullName evidence="3">Acyl-CoA thioester hydrolase</fullName>
    </submittedName>
</protein>
<evidence type="ECO:0000256" key="1">
    <source>
        <dbReference type="ARBA" id="ARBA00005953"/>
    </source>
</evidence>
<dbReference type="NCBIfam" id="TIGR00051">
    <property type="entry name" value="YbgC/FadM family acyl-CoA thioesterase"/>
    <property type="match status" value="1"/>
</dbReference>
<gene>
    <name evidence="3" type="ORF">SAMN05421783_101291</name>
</gene>
<dbReference type="AlphaFoldDB" id="A0A1H2QIK3"/>
<dbReference type="PANTHER" id="PTHR31793:SF37">
    <property type="entry name" value="ACYL-COA THIOESTER HYDROLASE YBGC"/>
    <property type="match status" value="1"/>
</dbReference>
<proteinExistence type="inferred from homology"/>
<dbReference type="EMBL" id="FNNZ01000001">
    <property type="protein sequence ID" value="SDW06992.1"/>
    <property type="molecule type" value="Genomic_DNA"/>
</dbReference>